<feature type="transmembrane region" description="Helical" evidence="2">
    <location>
        <begin position="239"/>
        <end position="258"/>
    </location>
</feature>
<keyword evidence="2" id="KW-1133">Transmembrane helix</keyword>
<evidence type="ECO:0000256" key="2">
    <source>
        <dbReference type="SAM" id="Phobius"/>
    </source>
</evidence>
<evidence type="ECO:0000259" key="3">
    <source>
        <dbReference type="Pfam" id="PF00892"/>
    </source>
</evidence>
<sequence length="283" mass="31520">MLSKDKLGYLFIIVAMLIWGSIGLFVRWLPYPSELIVFYRVFFAFLFLLLMSVYKNDMQISLEKNNKYLLIVSGIVLSLNWVFFFQAIKNTSVASATLSYYTSPALLVLLSILFLKERLTGRGVISLALGFLGIFIMILIPNKNITLEGITGIGYGLIAAFCYALFTLLSKKIDGISVRHLTLVQTGISMLILFPFAWQGELPKLSSLFLLAIIGIIHTALALILYLKGLRLSKVQRDVGILSYLDPLSAILFARVFLGEIPTISTFIGGVLILISSYLVIVE</sequence>
<feature type="transmembrane region" description="Helical" evidence="2">
    <location>
        <begin position="205"/>
        <end position="227"/>
    </location>
</feature>
<feature type="transmembrane region" description="Helical" evidence="2">
    <location>
        <begin position="7"/>
        <end position="29"/>
    </location>
</feature>
<keyword evidence="2" id="KW-0472">Membrane</keyword>
<feature type="transmembrane region" description="Helical" evidence="2">
    <location>
        <begin position="98"/>
        <end position="115"/>
    </location>
</feature>
<reference evidence="5" key="1">
    <citation type="submission" date="2017-09" db="EMBL/GenBank/DDBJ databases">
        <authorList>
            <person name="Varghese N."/>
            <person name="Submissions S."/>
        </authorList>
    </citation>
    <scope>NUCLEOTIDE SEQUENCE [LARGE SCALE GENOMIC DNA]</scope>
    <source>
        <strain evidence="5">MSL47</strain>
    </source>
</reference>
<comment type="similarity">
    <text evidence="1">Belongs to the EamA transporter family.</text>
</comment>
<evidence type="ECO:0000313" key="4">
    <source>
        <dbReference type="EMBL" id="SNY15556.1"/>
    </source>
</evidence>
<proteinExistence type="inferred from homology"/>
<dbReference type="InterPro" id="IPR037185">
    <property type="entry name" value="EmrE-like"/>
</dbReference>
<evidence type="ECO:0000313" key="5">
    <source>
        <dbReference type="Proteomes" id="UP000219573"/>
    </source>
</evidence>
<accession>A0A285FZ08</accession>
<feature type="domain" description="EamA" evidence="3">
    <location>
        <begin position="151"/>
        <end position="281"/>
    </location>
</feature>
<feature type="transmembrane region" description="Helical" evidence="2">
    <location>
        <begin position="122"/>
        <end position="140"/>
    </location>
</feature>
<protein>
    <submittedName>
        <fullName evidence="4">RarD protein</fullName>
    </submittedName>
</protein>
<dbReference type="PANTHER" id="PTHR22911:SF102">
    <property type="entry name" value="MEMBRANE PROTEIN"/>
    <property type="match status" value="1"/>
</dbReference>
<keyword evidence="2" id="KW-0812">Transmembrane</keyword>
<dbReference type="InterPro" id="IPR000620">
    <property type="entry name" value="EamA_dom"/>
</dbReference>
<dbReference type="SUPFAM" id="SSF103481">
    <property type="entry name" value="Multidrug resistance efflux transporter EmrE"/>
    <property type="match status" value="2"/>
</dbReference>
<feature type="transmembrane region" description="Helical" evidence="2">
    <location>
        <begin position="181"/>
        <end position="199"/>
    </location>
</feature>
<evidence type="ECO:0000256" key="1">
    <source>
        <dbReference type="ARBA" id="ARBA00007362"/>
    </source>
</evidence>
<dbReference type="RefSeq" id="WP_097016531.1">
    <property type="nucleotide sequence ID" value="NZ_OBDZ01000003.1"/>
</dbReference>
<feature type="transmembrane region" description="Helical" evidence="2">
    <location>
        <begin position="66"/>
        <end position="86"/>
    </location>
</feature>
<dbReference type="AlphaFoldDB" id="A0A285FZ08"/>
<name>A0A285FZ08_9FIRM</name>
<dbReference type="STRING" id="1413210.U472_14455"/>
<dbReference type="EMBL" id="OBDZ01000003">
    <property type="protein sequence ID" value="SNY15556.1"/>
    <property type="molecule type" value="Genomic_DNA"/>
</dbReference>
<feature type="transmembrane region" description="Helical" evidence="2">
    <location>
        <begin position="152"/>
        <end position="169"/>
    </location>
</feature>
<gene>
    <name evidence="4" type="ORF">SAMN06265827_10356</name>
</gene>
<feature type="transmembrane region" description="Helical" evidence="2">
    <location>
        <begin position="35"/>
        <end position="54"/>
    </location>
</feature>
<feature type="transmembrane region" description="Helical" evidence="2">
    <location>
        <begin position="264"/>
        <end position="282"/>
    </location>
</feature>
<dbReference type="Pfam" id="PF00892">
    <property type="entry name" value="EamA"/>
    <property type="match status" value="2"/>
</dbReference>
<dbReference type="GO" id="GO:0016020">
    <property type="term" value="C:membrane"/>
    <property type="evidence" value="ECO:0007669"/>
    <property type="project" value="InterPro"/>
</dbReference>
<dbReference type="Proteomes" id="UP000219573">
    <property type="component" value="Unassembled WGS sequence"/>
</dbReference>
<dbReference type="PANTHER" id="PTHR22911">
    <property type="entry name" value="ACYL-MALONYL CONDENSING ENZYME-RELATED"/>
    <property type="match status" value="1"/>
</dbReference>
<feature type="domain" description="EamA" evidence="3">
    <location>
        <begin position="7"/>
        <end position="138"/>
    </location>
</feature>
<keyword evidence="5" id="KW-1185">Reference proteome</keyword>
<organism evidence="4 5">
    <name type="scientific">Orenia metallireducens</name>
    <dbReference type="NCBI Taxonomy" id="1413210"/>
    <lineage>
        <taxon>Bacteria</taxon>
        <taxon>Bacillati</taxon>
        <taxon>Bacillota</taxon>
        <taxon>Clostridia</taxon>
        <taxon>Halanaerobiales</taxon>
        <taxon>Halobacteroidaceae</taxon>
        <taxon>Orenia</taxon>
    </lineage>
</organism>